<feature type="region of interest" description="Disordered" evidence="1">
    <location>
        <begin position="128"/>
        <end position="218"/>
    </location>
</feature>
<organism evidence="2 3">
    <name type="scientific">Prorocentrum cordatum</name>
    <dbReference type="NCBI Taxonomy" id="2364126"/>
    <lineage>
        <taxon>Eukaryota</taxon>
        <taxon>Sar</taxon>
        <taxon>Alveolata</taxon>
        <taxon>Dinophyceae</taxon>
        <taxon>Prorocentrales</taxon>
        <taxon>Prorocentraceae</taxon>
        <taxon>Prorocentrum</taxon>
    </lineage>
</organism>
<name>A0ABN9PUI1_9DINO</name>
<feature type="compositionally biased region" description="Basic residues" evidence="1">
    <location>
        <begin position="156"/>
        <end position="169"/>
    </location>
</feature>
<gene>
    <name evidence="2" type="ORF">PCOR1329_LOCUS6134</name>
</gene>
<feature type="compositionally biased region" description="Gly residues" evidence="1">
    <location>
        <begin position="196"/>
        <end position="207"/>
    </location>
</feature>
<protein>
    <submittedName>
        <fullName evidence="2">Uncharacterized protein</fullName>
    </submittedName>
</protein>
<dbReference type="EMBL" id="CAUYUJ010001644">
    <property type="protein sequence ID" value="CAK0796877.1"/>
    <property type="molecule type" value="Genomic_DNA"/>
</dbReference>
<feature type="compositionally biased region" description="Basic residues" evidence="1">
    <location>
        <begin position="79"/>
        <end position="90"/>
    </location>
</feature>
<feature type="compositionally biased region" description="Gly residues" evidence="1">
    <location>
        <begin position="132"/>
        <end position="146"/>
    </location>
</feature>
<sequence>SSEGLKPVPQHAQPCRLRDVFLRPPCADSPQRRVPARCLACSQAPLRCSSRSPARASAAPLARARAALAHACVAGGPRRRPAARARRPRRLCGNAGPRRGARRRAAAAAAAAARARARGPGLEACAHRARGGGRGGRGALGRGGAGAAAPLGARPRLARPCRRGRRPARVRGAGRCQRHSGQRQEQRRGRRRGPRGGRGGRGGGGGRRALPPGPDEVRLGGGLCGRRYGRRAGVHPPRAVVLEAAAGGPVGARRLLLPRARQAVRAWAPSGCAITGRDRAARVPAICGAVQLPVPGLPAEGLRLRRRGARRLRPRGRGRRRSPSRAGPTCTRSSTRLDAHRRGSMHTHCLVGQGADELGEGAL</sequence>
<evidence type="ECO:0000313" key="3">
    <source>
        <dbReference type="Proteomes" id="UP001189429"/>
    </source>
</evidence>
<proteinExistence type="predicted"/>
<evidence type="ECO:0000256" key="1">
    <source>
        <dbReference type="SAM" id="MobiDB-lite"/>
    </source>
</evidence>
<feature type="region of interest" description="Disordered" evidence="1">
    <location>
        <begin position="79"/>
        <end position="103"/>
    </location>
</feature>
<accession>A0ABN9PUI1</accession>
<evidence type="ECO:0000313" key="2">
    <source>
        <dbReference type="EMBL" id="CAK0796877.1"/>
    </source>
</evidence>
<feature type="region of interest" description="Disordered" evidence="1">
    <location>
        <begin position="308"/>
        <end position="343"/>
    </location>
</feature>
<feature type="non-terminal residue" evidence="2">
    <location>
        <position position="1"/>
    </location>
</feature>
<dbReference type="Proteomes" id="UP001189429">
    <property type="component" value="Unassembled WGS sequence"/>
</dbReference>
<feature type="compositionally biased region" description="Basic residues" evidence="1">
    <location>
        <begin position="308"/>
        <end position="323"/>
    </location>
</feature>
<keyword evidence="3" id="KW-1185">Reference proteome</keyword>
<comment type="caution">
    <text evidence="2">The sequence shown here is derived from an EMBL/GenBank/DDBJ whole genome shotgun (WGS) entry which is preliminary data.</text>
</comment>
<reference evidence="2" key="1">
    <citation type="submission" date="2023-10" db="EMBL/GenBank/DDBJ databases">
        <authorList>
            <person name="Chen Y."/>
            <person name="Shah S."/>
            <person name="Dougan E. K."/>
            <person name="Thang M."/>
            <person name="Chan C."/>
        </authorList>
    </citation>
    <scope>NUCLEOTIDE SEQUENCE [LARGE SCALE GENOMIC DNA]</scope>
</reference>